<dbReference type="SUPFAM" id="SSF51215">
    <property type="entry name" value="Regulatory protein AraC"/>
    <property type="match status" value="1"/>
</dbReference>
<dbReference type="InterPro" id="IPR009057">
    <property type="entry name" value="Homeodomain-like_sf"/>
</dbReference>
<dbReference type="SUPFAM" id="SSF46689">
    <property type="entry name" value="Homeodomain-like"/>
    <property type="match status" value="1"/>
</dbReference>
<evidence type="ECO:0000313" key="5">
    <source>
        <dbReference type="EMBL" id="WEK38224.1"/>
    </source>
</evidence>
<keyword evidence="1" id="KW-0805">Transcription regulation</keyword>
<dbReference type="EMBL" id="CP119311">
    <property type="protein sequence ID" value="WEK38224.1"/>
    <property type="molecule type" value="Genomic_DNA"/>
</dbReference>
<dbReference type="InterPro" id="IPR037923">
    <property type="entry name" value="HTH-like"/>
</dbReference>
<dbReference type="AlphaFoldDB" id="A0AAJ6BJT2"/>
<dbReference type="Proteomes" id="UP001220610">
    <property type="component" value="Chromosome"/>
</dbReference>
<dbReference type="InterPro" id="IPR020449">
    <property type="entry name" value="Tscrpt_reg_AraC-type_HTH"/>
</dbReference>
<evidence type="ECO:0000313" key="6">
    <source>
        <dbReference type="Proteomes" id="UP001220610"/>
    </source>
</evidence>
<sequence length="276" mass="31904">MNELIKIFKVDIEEAQKIASQPNTPHSHDFEELLIGNQGQLEHFIDFHSVMIEAPFVSFVTQGKIHRLIPMPKDGHCDIWAIRFKSELIAETTFQLYAAFHDNANISMKTEGCFHRINTLCEMMYQEYLQDAPDITVLRQLLSALFAIIESDRRKLNLNDNESKKIQSNTFRNFLKLLDAHYKEAHDVNFYAERLFMSTRNLNNICQSVLGQSVSEIIENRKLTAAKNLLITTELTVAEIGYELGFKEKTYFTTAFRKKAGITPSDFRKEMQKVIS</sequence>
<reference evidence="5" key="1">
    <citation type="submission" date="2023-03" db="EMBL/GenBank/DDBJ databases">
        <title>Andean soil-derived lignocellulolytic bacterial consortium as a source of novel taxa and putative plastic-active enzymes.</title>
        <authorList>
            <person name="Diaz-Garcia L."/>
            <person name="Chuvochina M."/>
            <person name="Feuerriegel G."/>
            <person name="Bunk B."/>
            <person name="Sproer C."/>
            <person name="Streit W.R."/>
            <person name="Rodriguez L.M."/>
            <person name="Overmann J."/>
            <person name="Jimenez D.J."/>
        </authorList>
    </citation>
    <scope>NUCLEOTIDE SEQUENCE</scope>
    <source>
        <strain evidence="5">MAG 7</strain>
    </source>
</reference>
<evidence type="ECO:0000256" key="2">
    <source>
        <dbReference type="ARBA" id="ARBA00023125"/>
    </source>
</evidence>
<dbReference type="GO" id="GO:0003700">
    <property type="term" value="F:DNA-binding transcription factor activity"/>
    <property type="evidence" value="ECO:0007669"/>
    <property type="project" value="InterPro"/>
</dbReference>
<organism evidence="5 6">
    <name type="scientific">Candidatus Pseudobacter hemicellulosilyticus</name>
    <dbReference type="NCBI Taxonomy" id="3121375"/>
    <lineage>
        <taxon>Bacteria</taxon>
        <taxon>Pseudomonadati</taxon>
        <taxon>Bacteroidota</taxon>
        <taxon>Chitinophagia</taxon>
        <taxon>Chitinophagales</taxon>
        <taxon>Chitinophagaceae</taxon>
        <taxon>Pseudobacter</taxon>
    </lineage>
</organism>
<dbReference type="PANTHER" id="PTHR43280">
    <property type="entry name" value="ARAC-FAMILY TRANSCRIPTIONAL REGULATOR"/>
    <property type="match status" value="1"/>
</dbReference>
<dbReference type="PANTHER" id="PTHR43280:SF32">
    <property type="entry name" value="TRANSCRIPTIONAL REGULATORY PROTEIN"/>
    <property type="match status" value="1"/>
</dbReference>
<dbReference type="PROSITE" id="PS00041">
    <property type="entry name" value="HTH_ARAC_FAMILY_1"/>
    <property type="match status" value="1"/>
</dbReference>
<dbReference type="PRINTS" id="PR00032">
    <property type="entry name" value="HTHARAC"/>
</dbReference>
<accession>A0AAJ6BJT2</accession>
<name>A0AAJ6BJT2_9BACT</name>
<evidence type="ECO:0000259" key="4">
    <source>
        <dbReference type="PROSITE" id="PS01124"/>
    </source>
</evidence>
<feature type="domain" description="HTH araC/xylS-type" evidence="4">
    <location>
        <begin position="172"/>
        <end position="270"/>
    </location>
</feature>
<proteinExistence type="predicted"/>
<dbReference type="Pfam" id="PF12833">
    <property type="entry name" value="HTH_18"/>
    <property type="match status" value="1"/>
</dbReference>
<keyword evidence="3" id="KW-0804">Transcription</keyword>
<protein>
    <submittedName>
        <fullName evidence="5">Helix-turn-helix transcriptional regulator</fullName>
    </submittedName>
</protein>
<evidence type="ECO:0000256" key="3">
    <source>
        <dbReference type="ARBA" id="ARBA00023163"/>
    </source>
</evidence>
<dbReference type="PROSITE" id="PS01124">
    <property type="entry name" value="HTH_ARAC_FAMILY_2"/>
    <property type="match status" value="1"/>
</dbReference>
<dbReference type="SMART" id="SM00342">
    <property type="entry name" value="HTH_ARAC"/>
    <property type="match status" value="1"/>
</dbReference>
<dbReference type="GO" id="GO:0043565">
    <property type="term" value="F:sequence-specific DNA binding"/>
    <property type="evidence" value="ECO:0007669"/>
    <property type="project" value="InterPro"/>
</dbReference>
<dbReference type="Gene3D" id="1.10.10.60">
    <property type="entry name" value="Homeodomain-like"/>
    <property type="match status" value="1"/>
</dbReference>
<dbReference type="InterPro" id="IPR018062">
    <property type="entry name" value="HTH_AraC-typ_CS"/>
</dbReference>
<keyword evidence="2" id="KW-0238">DNA-binding</keyword>
<gene>
    <name evidence="5" type="ORF">P0Y53_12020</name>
</gene>
<evidence type="ECO:0000256" key="1">
    <source>
        <dbReference type="ARBA" id="ARBA00023015"/>
    </source>
</evidence>
<dbReference type="InterPro" id="IPR018060">
    <property type="entry name" value="HTH_AraC"/>
</dbReference>